<dbReference type="Pfam" id="PF14942">
    <property type="entry name" value="Muted"/>
    <property type="match status" value="1"/>
</dbReference>
<evidence type="ECO:0000313" key="4">
    <source>
        <dbReference type="Proteomes" id="UP001344447"/>
    </source>
</evidence>
<dbReference type="GO" id="GO:0030133">
    <property type="term" value="C:transport vesicle"/>
    <property type="evidence" value="ECO:0007669"/>
    <property type="project" value="InterPro"/>
</dbReference>
<comment type="similarity">
    <text evidence="1">Belongs to the BLOC1S5 family.</text>
</comment>
<dbReference type="AlphaFoldDB" id="A0AAN7YV41"/>
<dbReference type="EMBL" id="JAVFKY010000006">
    <property type="protein sequence ID" value="KAK5574640.1"/>
    <property type="molecule type" value="Genomic_DNA"/>
</dbReference>
<organism evidence="3 4">
    <name type="scientific">Dictyostelium firmibasis</name>
    <dbReference type="NCBI Taxonomy" id="79012"/>
    <lineage>
        <taxon>Eukaryota</taxon>
        <taxon>Amoebozoa</taxon>
        <taxon>Evosea</taxon>
        <taxon>Eumycetozoa</taxon>
        <taxon>Dictyostelia</taxon>
        <taxon>Dictyosteliales</taxon>
        <taxon>Dictyosteliaceae</taxon>
        <taxon>Dictyostelium</taxon>
    </lineage>
</organism>
<evidence type="ECO:0000256" key="1">
    <source>
        <dbReference type="ARBA" id="ARBA00010754"/>
    </source>
</evidence>
<proteinExistence type="inferred from homology"/>
<dbReference type="Proteomes" id="UP001344447">
    <property type="component" value="Unassembled WGS sequence"/>
</dbReference>
<reference evidence="3 4" key="1">
    <citation type="submission" date="2023-11" db="EMBL/GenBank/DDBJ databases">
        <title>Dfirmibasis_genome.</title>
        <authorList>
            <person name="Edelbroek B."/>
            <person name="Kjellin J."/>
            <person name="Jerlstrom-Hultqvist J."/>
            <person name="Soderbom F."/>
        </authorList>
    </citation>
    <scope>NUCLEOTIDE SEQUENCE [LARGE SCALE GENOMIC DNA]</scope>
    <source>
        <strain evidence="3 4">TNS-C-14</strain>
    </source>
</reference>
<dbReference type="PANTHER" id="PTHR31784:SF2">
    <property type="entry name" value="BIOGENESIS OF LYSOSOME-RELATED ORGANELLES COMPLEX 1 SUBUNIT 5"/>
    <property type="match status" value="1"/>
</dbReference>
<sequence length="158" mass="18623">MNPKDKRVNFGSMEPLIRDIGTVYEFYFDQNTFIETEIKSFLKEFETKRGDRDLQAISQQTINANNTIANINKSLHRSNQFLDNLNNSLNQINSKVSNQVQNETTHQEQRNTDRLNKFELELLEKKSIEDSFNQRKSQIEKDFNEKASALRDKYQIVL</sequence>
<dbReference type="GO" id="GO:0031083">
    <property type="term" value="C:BLOC-1 complex"/>
    <property type="evidence" value="ECO:0007669"/>
    <property type="project" value="InterPro"/>
</dbReference>
<comment type="caution">
    <text evidence="3">The sequence shown here is derived from an EMBL/GenBank/DDBJ whole genome shotgun (WGS) entry which is preliminary data.</text>
</comment>
<evidence type="ECO:0000313" key="3">
    <source>
        <dbReference type="EMBL" id="KAK5574640.1"/>
    </source>
</evidence>
<evidence type="ECO:0000256" key="2">
    <source>
        <dbReference type="ARBA" id="ARBA00019580"/>
    </source>
</evidence>
<keyword evidence="4" id="KW-1185">Reference proteome</keyword>
<dbReference type="InterPro" id="IPR017243">
    <property type="entry name" value="Bloc1s5"/>
</dbReference>
<name>A0AAN7YV41_9MYCE</name>
<protein>
    <recommendedName>
        <fullName evidence="2">Biogenesis of lysosome-related organelles complex 1 subunit 5</fullName>
    </recommendedName>
</protein>
<dbReference type="PANTHER" id="PTHR31784">
    <property type="entry name" value="BIOGENESIS OF LYSOSOME-RELATED ORGANELLES COMPLEX 1 SUBUNIT 5"/>
    <property type="match status" value="1"/>
</dbReference>
<gene>
    <name evidence="3" type="ORF">RB653_009893</name>
</gene>
<accession>A0AAN7YV41</accession>